<dbReference type="EMBL" id="JASCZI010093332">
    <property type="protein sequence ID" value="MED6153230.1"/>
    <property type="molecule type" value="Genomic_DNA"/>
</dbReference>
<dbReference type="Proteomes" id="UP001341840">
    <property type="component" value="Unassembled WGS sequence"/>
</dbReference>
<comment type="caution">
    <text evidence="2">The sequence shown here is derived from an EMBL/GenBank/DDBJ whole genome shotgun (WGS) entry which is preliminary data.</text>
</comment>
<name>A0ABU6TYE6_9FABA</name>
<sequence length="118" mass="13137">MEIHGVSSGSRRTAGIGDGKSDMSSSSPQGVFAAKVGDDRDGVAPKCHCSVYAILYLSKTANNPMFFGYPFFKKARLAHCKFFLWLDRHTEKLRMVGAEKRAKKTSMSILQCLGWKTW</sequence>
<accession>A0ABU6TYE6</accession>
<keyword evidence="3" id="KW-1185">Reference proteome</keyword>
<organism evidence="2 3">
    <name type="scientific">Stylosanthes scabra</name>
    <dbReference type="NCBI Taxonomy" id="79078"/>
    <lineage>
        <taxon>Eukaryota</taxon>
        <taxon>Viridiplantae</taxon>
        <taxon>Streptophyta</taxon>
        <taxon>Embryophyta</taxon>
        <taxon>Tracheophyta</taxon>
        <taxon>Spermatophyta</taxon>
        <taxon>Magnoliopsida</taxon>
        <taxon>eudicotyledons</taxon>
        <taxon>Gunneridae</taxon>
        <taxon>Pentapetalae</taxon>
        <taxon>rosids</taxon>
        <taxon>fabids</taxon>
        <taxon>Fabales</taxon>
        <taxon>Fabaceae</taxon>
        <taxon>Papilionoideae</taxon>
        <taxon>50 kb inversion clade</taxon>
        <taxon>dalbergioids sensu lato</taxon>
        <taxon>Dalbergieae</taxon>
        <taxon>Pterocarpus clade</taxon>
        <taxon>Stylosanthes</taxon>
    </lineage>
</organism>
<evidence type="ECO:0000313" key="2">
    <source>
        <dbReference type="EMBL" id="MED6153230.1"/>
    </source>
</evidence>
<evidence type="ECO:0000313" key="3">
    <source>
        <dbReference type="Proteomes" id="UP001341840"/>
    </source>
</evidence>
<gene>
    <name evidence="2" type="ORF">PIB30_099773</name>
</gene>
<evidence type="ECO:0000256" key="1">
    <source>
        <dbReference type="SAM" id="MobiDB-lite"/>
    </source>
</evidence>
<proteinExistence type="predicted"/>
<protein>
    <recommendedName>
        <fullName evidence="4">Zinc finger GRF-type domain-containing protein</fullName>
    </recommendedName>
</protein>
<reference evidence="2 3" key="1">
    <citation type="journal article" date="2023" name="Plants (Basel)">
        <title>Bridging the Gap: Combining Genomics and Transcriptomics Approaches to Understand Stylosanthes scabra, an Orphan Legume from the Brazilian Caatinga.</title>
        <authorList>
            <person name="Ferreira-Neto J.R.C."/>
            <person name="da Silva M.D."/>
            <person name="Binneck E."/>
            <person name="de Melo N.F."/>
            <person name="da Silva R.H."/>
            <person name="de Melo A.L.T.M."/>
            <person name="Pandolfi V."/>
            <person name="Bustamante F.O."/>
            <person name="Brasileiro-Vidal A.C."/>
            <person name="Benko-Iseppon A.M."/>
        </authorList>
    </citation>
    <scope>NUCLEOTIDE SEQUENCE [LARGE SCALE GENOMIC DNA]</scope>
    <source>
        <tissue evidence="2">Leaves</tissue>
    </source>
</reference>
<evidence type="ECO:0008006" key="4">
    <source>
        <dbReference type="Google" id="ProtNLM"/>
    </source>
</evidence>
<feature type="region of interest" description="Disordered" evidence="1">
    <location>
        <begin position="1"/>
        <end position="33"/>
    </location>
</feature>